<dbReference type="RefSeq" id="WP_020518574.1">
    <property type="nucleotide sequence ID" value="NZ_JBIAZU010000001.1"/>
</dbReference>
<reference evidence="3 4" key="1">
    <citation type="submission" date="2024-10" db="EMBL/GenBank/DDBJ databases">
        <title>The Natural Products Discovery Center: Release of the First 8490 Sequenced Strains for Exploring Actinobacteria Biosynthetic Diversity.</title>
        <authorList>
            <person name="Kalkreuter E."/>
            <person name="Kautsar S.A."/>
            <person name="Yang D."/>
            <person name="Bader C.D."/>
            <person name="Teijaro C.N."/>
            <person name="Fluegel L."/>
            <person name="Davis C.M."/>
            <person name="Simpson J.R."/>
            <person name="Lauterbach L."/>
            <person name="Steele A.D."/>
            <person name="Gui C."/>
            <person name="Meng S."/>
            <person name="Li G."/>
            <person name="Viehrig K."/>
            <person name="Ye F."/>
            <person name="Su P."/>
            <person name="Kiefer A.F."/>
            <person name="Nichols A."/>
            <person name="Cepeda A.J."/>
            <person name="Yan W."/>
            <person name="Fan B."/>
            <person name="Jiang Y."/>
            <person name="Adhikari A."/>
            <person name="Zheng C.-J."/>
            <person name="Schuster L."/>
            <person name="Cowan T.M."/>
            <person name="Smanski M.J."/>
            <person name="Chevrette M.G."/>
            <person name="De Carvalho L.P.S."/>
            <person name="Shen B."/>
        </authorList>
    </citation>
    <scope>NUCLEOTIDE SEQUENCE [LARGE SCALE GENOMIC DNA]</scope>
    <source>
        <strain evidence="3 4">NPDC000087</strain>
    </source>
</reference>
<feature type="transmembrane region" description="Helical" evidence="2">
    <location>
        <begin position="67"/>
        <end position="85"/>
    </location>
</feature>
<accession>A0ABW6W5A1</accession>
<evidence type="ECO:0000256" key="1">
    <source>
        <dbReference type="SAM" id="MobiDB-lite"/>
    </source>
</evidence>
<keyword evidence="2" id="KW-0472">Membrane</keyword>
<feature type="transmembrane region" description="Helical" evidence="2">
    <location>
        <begin position="136"/>
        <end position="156"/>
    </location>
</feature>
<feature type="transmembrane region" description="Helical" evidence="2">
    <location>
        <begin position="176"/>
        <end position="200"/>
    </location>
</feature>
<name>A0ABW6W5A1_9ACTN</name>
<keyword evidence="2" id="KW-1133">Transmembrane helix</keyword>
<organism evidence="3 4">
    <name type="scientific">Paractinoplanes globisporus</name>
    <dbReference type="NCBI Taxonomy" id="113565"/>
    <lineage>
        <taxon>Bacteria</taxon>
        <taxon>Bacillati</taxon>
        <taxon>Actinomycetota</taxon>
        <taxon>Actinomycetes</taxon>
        <taxon>Micromonosporales</taxon>
        <taxon>Micromonosporaceae</taxon>
        <taxon>Paractinoplanes</taxon>
    </lineage>
</organism>
<feature type="region of interest" description="Disordered" evidence="1">
    <location>
        <begin position="207"/>
        <end position="226"/>
    </location>
</feature>
<evidence type="ECO:0000313" key="4">
    <source>
        <dbReference type="Proteomes" id="UP001602245"/>
    </source>
</evidence>
<evidence type="ECO:0000256" key="2">
    <source>
        <dbReference type="SAM" id="Phobius"/>
    </source>
</evidence>
<dbReference type="Proteomes" id="UP001602245">
    <property type="component" value="Unassembled WGS sequence"/>
</dbReference>
<feature type="transmembrane region" description="Helical" evidence="2">
    <location>
        <begin position="12"/>
        <end position="28"/>
    </location>
</feature>
<dbReference type="InterPro" id="IPR049713">
    <property type="entry name" value="Pr6Pr-like"/>
</dbReference>
<keyword evidence="2" id="KW-0812">Transmembrane</keyword>
<feature type="transmembrane region" description="Helical" evidence="2">
    <location>
        <begin position="34"/>
        <end position="55"/>
    </location>
</feature>
<gene>
    <name evidence="3" type="ORF">ACFY35_01795</name>
</gene>
<sequence>MSAPLWVRPPFLLRAAIVGCGLVGLLIGDHRVVYFTAQSNLIVLAYFVGALYWMVQRSTVVPPAPRWRGAVTLWILITCLISHFMLNHGENPLPGLVGAGAVANWSLFLVHYVVPVLVLADWVAFGPHRVVRWRDIPLWIAYPLGYGLMIEIRGALFPSVPIRYPYFFLDPAGHGYGWVGLQFVELAVIFGLLGVVVVGLDRLAGRAGDRGRKSAPEAIDARPGPA</sequence>
<dbReference type="NCBIfam" id="NF038065">
    <property type="entry name" value="Pr6Pr"/>
    <property type="match status" value="1"/>
</dbReference>
<dbReference type="EMBL" id="JBIAZU010000001">
    <property type="protein sequence ID" value="MFF5288141.1"/>
    <property type="molecule type" value="Genomic_DNA"/>
</dbReference>
<proteinExistence type="predicted"/>
<evidence type="ECO:0000313" key="3">
    <source>
        <dbReference type="EMBL" id="MFF5288141.1"/>
    </source>
</evidence>
<protein>
    <submittedName>
        <fullName evidence="3">Pr6Pr family membrane protein</fullName>
    </submittedName>
</protein>
<keyword evidence="4" id="KW-1185">Reference proteome</keyword>
<feature type="transmembrane region" description="Helical" evidence="2">
    <location>
        <begin position="105"/>
        <end position="124"/>
    </location>
</feature>
<comment type="caution">
    <text evidence="3">The sequence shown here is derived from an EMBL/GenBank/DDBJ whole genome shotgun (WGS) entry which is preliminary data.</text>
</comment>